<organism evidence="1 2">
    <name type="scientific">Raoultella planticola</name>
    <name type="common">Klebsiella planticola</name>
    <dbReference type="NCBI Taxonomy" id="575"/>
    <lineage>
        <taxon>Bacteria</taxon>
        <taxon>Pseudomonadati</taxon>
        <taxon>Pseudomonadota</taxon>
        <taxon>Gammaproteobacteria</taxon>
        <taxon>Enterobacterales</taxon>
        <taxon>Enterobacteriaceae</taxon>
        <taxon>Klebsiella/Raoultella group</taxon>
        <taxon>Raoultella</taxon>
    </lineage>
</organism>
<evidence type="ECO:0000313" key="2">
    <source>
        <dbReference type="Proteomes" id="UP000345637"/>
    </source>
</evidence>
<name>A0A485AQZ7_RAOPL</name>
<sequence>MTRWWNRRGVKISQSGELTQREVESLTTAVRRDLEEFARSYEESQDELTDSVFMRVIKESLWQELADITDKTQLEWREVFQDLNHHGVYHSGEVVGAGKPGVRTLPLSPGGLYPGYSAALPEMRPRPVPASSL</sequence>
<dbReference type="InterPro" id="IPR009912">
    <property type="entry name" value="DUF1451"/>
</dbReference>
<reference evidence="1 2" key="1">
    <citation type="submission" date="2019-03" db="EMBL/GenBank/DDBJ databases">
        <authorList>
            <consortium name="Pathogen Informatics"/>
        </authorList>
    </citation>
    <scope>NUCLEOTIDE SEQUENCE [LARGE SCALE GENOMIC DNA]</scope>
    <source>
        <strain evidence="1 2">NCTC12998</strain>
    </source>
</reference>
<dbReference type="AlphaFoldDB" id="A0A485AQZ7"/>
<gene>
    <name evidence="1" type="ORF">NCTC12998_02403</name>
</gene>
<protein>
    <submittedName>
        <fullName evidence="1">Protein of uncharacterized function (DUF1451)</fullName>
    </submittedName>
</protein>
<accession>A0A485AQZ7</accession>
<evidence type="ECO:0000313" key="1">
    <source>
        <dbReference type="EMBL" id="VFS64047.1"/>
    </source>
</evidence>
<dbReference type="EMBL" id="CAADJE010000022">
    <property type="protein sequence ID" value="VFS64047.1"/>
    <property type="molecule type" value="Genomic_DNA"/>
</dbReference>
<dbReference type="Proteomes" id="UP000345637">
    <property type="component" value="Unassembled WGS sequence"/>
</dbReference>
<proteinExistence type="predicted"/>
<dbReference type="Pfam" id="PF07295">
    <property type="entry name" value="DUF1451"/>
    <property type="match status" value="1"/>
</dbReference>